<keyword evidence="2" id="KW-1185">Reference proteome</keyword>
<dbReference type="AlphaFoldDB" id="A0AA37H120"/>
<dbReference type="EMBL" id="BPPX01000056">
    <property type="protein sequence ID" value="GJC90574.1"/>
    <property type="molecule type" value="Genomic_DNA"/>
</dbReference>
<gene>
    <name evidence="1" type="ORF">ColLi_13412</name>
</gene>
<reference evidence="1 2" key="1">
    <citation type="submission" date="2021-07" db="EMBL/GenBank/DDBJ databases">
        <title>Genome data of Colletotrichum spaethianum.</title>
        <authorList>
            <person name="Utami Y.D."/>
            <person name="Hiruma K."/>
        </authorList>
    </citation>
    <scope>NUCLEOTIDE SEQUENCE [LARGE SCALE GENOMIC DNA]</scope>
    <source>
        <strain evidence="1 2">MAFF 242679</strain>
    </source>
</reference>
<sequence length="133" mass="15136">MPAFQPPEMTYEMVQTWMNQVDPMFRDPKPLWQKLWSDYNIMCVPVSNGADFFDIALAAAKQAKDYQDLENILNAQYKERCRYLEDTTADIALLSLSLQTRFPSKAVRDAALKVGQSGSLDSLARFVYDVISG</sequence>
<evidence type="ECO:0000313" key="2">
    <source>
        <dbReference type="Proteomes" id="UP001055172"/>
    </source>
</evidence>
<proteinExistence type="predicted"/>
<evidence type="ECO:0000313" key="1">
    <source>
        <dbReference type="EMBL" id="GJC90574.1"/>
    </source>
</evidence>
<accession>A0AA37H120</accession>
<name>A0AA37H120_9PEZI</name>
<protein>
    <submittedName>
        <fullName evidence="1">Uncharacterized protein</fullName>
    </submittedName>
</protein>
<dbReference type="Proteomes" id="UP001055172">
    <property type="component" value="Unassembled WGS sequence"/>
</dbReference>
<comment type="caution">
    <text evidence="1">The sequence shown here is derived from an EMBL/GenBank/DDBJ whole genome shotgun (WGS) entry which is preliminary data.</text>
</comment>
<organism evidence="1 2">
    <name type="scientific">Colletotrichum liriopes</name>
    <dbReference type="NCBI Taxonomy" id="708192"/>
    <lineage>
        <taxon>Eukaryota</taxon>
        <taxon>Fungi</taxon>
        <taxon>Dikarya</taxon>
        <taxon>Ascomycota</taxon>
        <taxon>Pezizomycotina</taxon>
        <taxon>Sordariomycetes</taxon>
        <taxon>Hypocreomycetidae</taxon>
        <taxon>Glomerellales</taxon>
        <taxon>Glomerellaceae</taxon>
        <taxon>Colletotrichum</taxon>
        <taxon>Colletotrichum spaethianum species complex</taxon>
    </lineage>
</organism>